<dbReference type="InterPro" id="IPR029044">
    <property type="entry name" value="Nucleotide-diphossugar_trans"/>
</dbReference>
<keyword evidence="3 6" id="KW-0808">Transferase</keyword>
<dbReference type="PANTHER" id="PTHR43179:SF12">
    <property type="entry name" value="GALACTOFURANOSYLTRANSFERASE GLFT2"/>
    <property type="match status" value="1"/>
</dbReference>
<dbReference type="AlphaFoldDB" id="S9VUR2"/>
<dbReference type="SUPFAM" id="SSF53448">
    <property type="entry name" value="Nucleotide-diphospho-sugar transferases"/>
    <property type="match status" value="1"/>
</dbReference>
<evidence type="ECO:0000256" key="4">
    <source>
        <dbReference type="SAM" id="MobiDB-lite"/>
    </source>
</evidence>
<keyword evidence="5" id="KW-0472">Membrane</keyword>
<comment type="caution">
    <text evidence="6">The sequence shown here is derived from an EMBL/GenBank/DDBJ whole genome shotgun (WGS) entry which is preliminary data.</text>
</comment>
<dbReference type="Proteomes" id="UP000015354">
    <property type="component" value="Unassembled WGS sequence"/>
</dbReference>
<evidence type="ECO:0000256" key="5">
    <source>
        <dbReference type="SAM" id="Phobius"/>
    </source>
</evidence>
<name>S9VUR2_9TRYP</name>
<comment type="similarity">
    <text evidence="1">Belongs to the glycosyltransferase 2 family.</text>
</comment>
<evidence type="ECO:0000256" key="3">
    <source>
        <dbReference type="ARBA" id="ARBA00022679"/>
    </source>
</evidence>
<evidence type="ECO:0000313" key="7">
    <source>
        <dbReference type="Proteomes" id="UP000015354"/>
    </source>
</evidence>
<reference evidence="6 7" key="1">
    <citation type="journal article" date="2013" name="PLoS ONE">
        <title>Predicting the Proteins of Angomonas deanei, Strigomonas culicis and Their Respective Endosymbionts Reveals New Aspects of the Trypanosomatidae Family.</title>
        <authorList>
            <person name="Motta M.C."/>
            <person name="Martins A.C."/>
            <person name="de Souza S.S."/>
            <person name="Catta-Preta C.M."/>
            <person name="Silva R."/>
            <person name="Klein C.C."/>
            <person name="de Almeida L.G."/>
            <person name="de Lima Cunha O."/>
            <person name="Ciapina L.P."/>
            <person name="Brocchi M."/>
            <person name="Colabardini A.C."/>
            <person name="de Araujo Lima B."/>
            <person name="Machado C.R."/>
            <person name="de Almeida Soares C.M."/>
            <person name="Probst C.M."/>
            <person name="de Menezes C.B."/>
            <person name="Thompson C.E."/>
            <person name="Bartholomeu D.C."/>
            <person name="Gradia D.F."/>
            <person name="Pavoni D.P."/>
            <person name="Grisard E.C."/>
            <person name="Fantinatti-Garboggini F."/>
            <person name="Marchini F.K."/>
            <person name="Rodrigues-Luiz G.F."/>
            <person name="Wagner G."/>
            <person name="Goldman G.H."/>
            <person name="Fietto J.L."/>
            <person name="Elias M.C."/>
            <person name="Goldman M.H."/>
            <person name="Sagot M.F."/>
            <person name="Pereira M."/>
            <person name="Stoco P.H."/>
            <person name="de Mendonca-Neto R.P."/>
            <person name="Teixeira S.M."/>
            <person name="Maciel T.E."/>
            <person name="de Oliveira Mendes T.A."/>
            <person name="Urmenyi T.P."/>
            <person name="de Souza W."/>
            <person name="Schenkman S."/>
            <person name="de Vasconcelos A.T."/>
        </authorList>
    </citation>
    <scope>NUCLEOTIDE SEQUENCE [LARGE SCALE GENOMIC DNA]</scope>
</reference>
<organism evidence="6 7">
    <name type="scientific">Strigomonas culicis</name>
    <dbReference type="NCBI Taxonomy" id="28005"/>
    <lineage>
        <taxon>Eukaryota</taxon>
        <taxon>Discoba</taxon>
        <taxon>Euglenozoa</taxon>
        <taxon>Kinetoplastea</taxon>
        <taxon>Metakinetoplastina</taxon>
        <taxon>Trypanosomatida</taxon>
        <taxon>Trypanosomatidae</taxon>
        <taxon>Strigomonadinae</taxon>
        <taxon>Strigomonas</taxon>
    </lineage>
</organism>
<feature type="region of interest" description="Disordered" evidence="4">
    <location>
        <begin position="41"/>
        <end position="66"/>
    </location>
</feature>
<keyword evidence="5" id="KW-1133">Transmembrane helix</keyword>
<keyword evidence="7" id="KW-1185">Reference proteome</keyword>
<feature type="compositionally biased region" description="Low complexity" evidence="4">
    <location>
        <begin position="49"/>
        <end position="66"/>
    </location>
</feature>
<evidence type="ECO:0000256" key="2">
    <source>
        <dbReference type="ARBA" id="ARBA00022676"/>
    </source>
</evidence>
<dbReference type="Gene3D" id="3.90.550.10">
    <property type="entry name" value="Spore Coat Polysaccharide Biosynthesis Protein SpsA, Chain A"/>
    <property type="match status" value="1"/>
</dbReference>
<protein>
    <submittedName>
        <fullName evidence="6">Galactofuranosyltransferase</fullName>
    </submittedName>
</protein>
<dbReference type="EMBL" id="ATMH01005969">
    <property type="protein sequence ID" value="EPY27005.1"/>
    <property type="molecule type" value="Genomic_DNA"/>
</dbReference>
<dbReference type="GO" id="GO:0016757">
    <property type="term" value="F:glycosyltransferase activity"/>
    <property type="evidence" value="ECO:0007669"/>
    <property type="project" value="UniProtKB-KW"/>
</dbReference>
<dbReference type="PANTHER" id="PTHR43179">
    <property type="entry name" value="RHAMNOSYLTRANSFERASE WBBL"/>
    <property type="match status" value="1"/>
</dbReference>
<sequence>MKQLRLSRFALIIFAFTIALVVYWVVDTRCSSVQPLVSPTPLAPTHAGNTNTPPTLPSAPTTTELTASTSAPANPILTKLMSTVTEADLEFYECALDRFRYDGPPEEIIPVGVVPLTIERSLFRTFLCNLTVSFKHLVVIVNGFADDVNDDIKALEILLPKDHFHVYRRPEITSFSGCVNIGFEFALSLPFDEAPYLTVFNSDTRYSAGFLNRFARHVRETVLPDKPLFEQLTKEVEDEVAAAKRDNRTTLRTLGLKGLSQSVALPDRLRYGDPQVMRDLFAKHTGVFTHVTRTMCSFAVSRLVVATAGLYDENFFPAYGEDYDWVARVDLMGFNHWEPGEKNIFGSFQHILNGMLGTVGVVKDRTPASFYLGLSLRNMIDTWMIYKYTEVKWGGTAGALYAKPYLTVKYTSPFNSTGIAIPLDVWVFDEPYMNSVKAVGFRYTSKESILRYNISLLLPLNMSQYAP</sequence>
<proteinExistence type="inferred from homology"/>
<keyword evidence="2" id="KW-0328">Glycosyltransferase</keyword>
<evidence type="ECO:0000256" key="1">
    <source>
        <dbReference type="ARBA" id="ARBA00006739"/>
    </source>
</evidence>
<evidence type="ECO:0000313" key="6">
    <source>
        <dbReference type="EMBL" id="EPY27005.1"/>
    </source>
</evidence>
<keyword evidence="5" id="KW-0812">Transmembrane</keyword>
<gene>
    <name evidence="6" type="ORF">STCU_05969</name>
</gene>
<accession>S9VUR2</accession>
<feature type="transmembrane region" description="Helical" evidence="5">
    <location>
        <begin position="9"/>
        <end position="26"/>
    </location>
</feature>